<comment type="similarity">
    <text evidence="1">Belongs to the FlgD family.</text>
</comment>
<sequence>MPNEITQSAAGIANATSLAQTHRASDISMDDFLKILAATMSNPSFSGDSSGGGTDYISQLVQFTTLEQLNELSETVMTSVILQQQQQAFGLINKEVTVLDGKEKVTGVIEKVRFSNGYATIVVNGKEYNMSAIEEIGGDPKTSDGSESESESESKGESV</sequence>
<dbReference type="GeneID" id="93222575"/>
<evidence type="ECO:0000256" key="2">
    <source>
        <dbReference type="ARBA" id="ARBA00022795"/>
    </source>
</evidence>
<evidence type="ECO:0000313" key="4">
    <source>
        <dbReference type="EMBL" id="MBA0972417.1"/>
    </source>
</evidence>
<keyword evidence="4" id="KW-0282">Flagellum</keyword>
<organism evidence="4 10">
    <name type="scientific">Enterococcus gallinarum</name>
    <dbReference type="NCBI Taxonomy" id="1353"/>
    <lineage>
        <taxon>Bacteria</taxon>
        <taxon>Bacillati</taxon>
        <taxon>Bacillota</taxon>
        <taxon>Bacilli</taxon>
        <taxon>Lactobacillales</taxon>
        <taxon>Enterococcaceae</taxon>
        <taxon>Enterococcus</taxon>
    </lineage>
</organism>
<gene>
    <name evidence="6" type="ORF">EGM181_00575</name>
    <name evidence="4" type="ORF">HWH42_07445</name>
    <name evidence="7" type="ORF">NCTC12360_02346</name>
    <name evidence="5" type="ORF">QRX88_12015</name>
</gene>
<dbReference type="EMBL" id="JABXJK010000034">
    <property type="protein sequence ID" value="MBA0972417.1"/>
    <property type="molecule type" value="Genomic_DNA"/>
</dbReference>
<reference evidence="6 9" key="2">
    <citation type="submission" date="2020-03" db="EMBL/GenBank/DDBJ databases">
        <title>Characterization of ganglioside-mimicking enterococci.</title>
        <authorList>
            <person name="Patry R.T."/>
            <person name="Nothaft H."/>
            <person name="Bridger R."/>
            <person name="Shajahan A."/>
            <person name="Huynh S."/>
            <person name="Sanchez S."/>
            <person name="Azadi P."/>
            <person name="Cooper K."/>
            <person name="Miller W.G."/>
            <person name="Parker C.T."/>
            <person name="Wells L."/>
            <person name="Szymanski C.M."/>
        </authorList>
    </citation>
    <scope>NUCLEOTIDE SEQUENCE [LARGE SCALE GENOMIC DNA]</scope>
    <source>
        <strain evidence="6 9">EGM181</strain>
    </source>
</reference>
<evidence type="ECO:0000256" key="3">
    <source>
        <dbReference type="SAM" id="MobiDB-lite"/>
    </source>
</evidence>
<dbReference type="AlphaFoldDB" id="A0A1L8U1S2"/>
<feature type="region of interest" description="Disordered" evidence="3">
    <location>
        <begin position="134"/>
        <end position="159"/>
    </location>
</feature>
<dbReference type="Proteomes" id="UP001241571">
    <property type="component" value="Unassembled WGS sequence"/>
</dbReference>
<reference evidence="7 8" key="1">
    <citation type="submission" date="2018-06" db="EMBL/GenBank/DDBJ databases">
        <authorList>
            <consortium name="Pathogen Informatics"/>
            <person name="Doyle S."/>
        </authorList>
    </citation>
    <scope>NUCLEOTIDE SEQUENCE [LARGE SCALE GENOMIC DNA]</scope>
    <source>
        <strain evidence="7 8">NCTC12360</strain>
    </source>
</reference>
<dbReference type="RefSeq" id="WP_060813688.1">
    <property type="nucleotide sequence ID" value="NZ_BSYC01000001.1"/>
</dbReference>
<dbReference type="Proteomes" id="UP000254807">
    <property type="component" value="Unassembled WGS sequence"/>
</dbReference>
<dbReference type="InterPro" id="IPR005648">
    <property type="entry name" value="FlgD"/>
</dbReference>
<evidence type="ECO:0000313" key="5">
    <source>
        <dbReference type="EMBL" id="MDL4936443.1"/>
    </source>
</evidence>
<accession>A0A1L8U1S2</accession>
<protein>
    <submittedName>
        <fullName evidence="4">Flagellar basal body rod modification protein</fullName>
    </submittedName>
    <submittedName>
        <fullName evidence="5">Flagellar hook capping FlgD N-terminal domain-containing protein</fullName>
    </submittedName>
</protein>
<evidence type="ECO:0000313" key="11">
    <source>
        <dbReference type="Proteomes" id="UP001241571"/>
    </source>
</evidence>
<evidence type="ECO:0000256" key="1">
    <source>
        <dbReference type="ARBA" id="ARBA00010577"/>
    </source>
</evidence>
<dbReference type="Proteomes" id="UP000571857">
    <property type="component" value="Unassembled WGS sequence"/>
</dbReference>
<dbReference type="GO" id="GO:0044781">
    <property type="term" value="P:bacterial-type flagellum organization"/>
    <property type="evidence" value="ECO:0007669"/>
    <property type="project" value="UniProtKB-KW"/>
</dbReference>
<evidence type="ECO:0000313" key="6">
    <source>
        <dbReference type="EMBL" id="QOG25887.1"/>
    </source>
</evidence>
<keyword evidence="4" id="KW-0966">Cell projection</keyword>
<evidence type="ECO:0000313" key="7">
    <source>
        <dbReference type="EMBL" id="STD83859.1"/>
    </source>
</evidence>
<dbReference type="EMBL" id="JASUBT010000008">
    <property type="protein sequence ID" value="MDL4936443.1"/>
    <property type="molecule type" value="Genomic_DNA"/>
</dbReference>
<evidence type="ECO:0000313" key="8">
    <source>
        <dbReference type="Proteomes" id="UP000254807"/>
    </source>
</evidence>
<proteinExistence type="inferred from homology"/>
<evidence type="ECO:0000313" key="9">
    <source>
        <dbReference type="Proteomes" id="UP000516696"/>
    </source>
</evidence>
<dbReference type="EMBL" id="UFYW01000001">
    <property type="protein sequence ID" value="STD83859.1"/>
    <property type="molecule type" value="Genomic_DNA"/>
</dbReference>
<evidence type="ECO:0000313" key="10">
    <source>
        <dbReference type="Proteomes" id="UP000571857"/>
    </source>
</evidence>
<reference evidence="5 11" key="4">
    <citation type="submission" date="2023-06" db="EMBL/GenBank/DDBJ databases">
        <title>Acute promotion of culturable opportunistic pathogens and persistent increase of antibiotic resistance following antibiotic exposure in mouse gut microbiota.</title>
        <authorList>
            <person name="Li L."/>
            <person name="Wang B."/>
            <person name="Sun Y."/>
            <person name="Wang M."/>
            <person name="Xu H."/>
        </authorList>
    </citation>
    <scope>NUCLEOTIDE SEQUENCE [LARGE SCALE GENOMIC DNA]</scope>
    <source>
        <strain evidence="5 11">CRI2_2</strain>
    </source>
</reference>
<dbReference type="Proteomes" id="UP000516696">
    <property type="component" value="Chromosome"/>
</dbReference>
<dbReference type="EMBL" id="CP050485">
    <property type="protein sequence ID" value="QOG25887.1"/>
    <property type="molecule type" value="Genomic_DNA"/>
</dbReference>
<dbReference type="Pfam" id="PF03963">
    <property type="entry name" value="FlgD"/>
    <property type="match status" value="1"/>
</dbReference>
<dbReference type="OrthoDB" id="280334at2"/>
<keyword evidence="2" id="KW-1005">Bacterial flagellum biogenesis</keyword>
<name>A0A1L8U1S2_ENTGA</name>
<keyword evidence="8" id="KW-1185">Reference proteome</keyword>
<reference evidence="4 10" key="3">
    <citation type="submission" date="2020-06" db="EMBL/GenBank/DDBJ databases">
        <title>Crossreactivity between MHC class I-restricted antigens from cancer cells and an enterococcal bacteriophage.</title>
        <authorList>
            <person name="Fluckiger A."/>
            <person name="Daillere R."/>
            <person name="Sassi M."/>
            <person name="Cattoir V."/>
            <person name="Kroemer G."/>
            <person name="Zitvogel L."/>
        </authorList>
    </citation>
    <scope>NUCLEOTIDE SEQUENCE [LARGE SCALE GENOMIC DNA]</scope>
    <source>
        <strain evidence="4 10">EG4</strain>
    </source>
</reference>
<keyword evidence="4" id="KW-0969">Cilium</keyword>